<proteinExistence type="predicted"/>
<organism evidence="2 3">
    <name type="scientific">Ilex paraguariensis</name>
    <name type="common">yerba mate</name>
    <dbReference type="NCBI Taxonomy" id="185542"/>
    <lineage>
        <taxon>Eukaryota</taxon>
        <taxon>Viridiplantae</taxon>
        <taxon>Streptophyta</taxon>
        <taxon>Embryophyta</taxon>
        <taxon>Tracheophyta</taxon>
        <taxon>Spermatophyta</taxon>
        <taxon>Magnoliopsida</taxon>
        <taxon>eudicotyledons</taxon>
        <taxon>Gunneridae</taxon>
        <taxon>Pentapetalae</taxon>
        <taxon>asterids</taxon>
        <taxon>campanulids</taxon>
        <taxon>Aquifoliales</taxon>
        <taxon>Aquifoliaceae</taxon>
        <taxon>Ilex</taxon>
    </lineage>
</organism>
<feature type="compositionally biased region" description="Basic and acidic residues" evidence="1">
    <location>
        <begin position="72"/>
        <end position="85"/>
    </location>
</feature>
<feature type="region of interest" description="Disordered" evidence="1">
    <location>
        <begin position="71"/>
        <end position="94"/>
    </location>
</feature>
<evidence type="ECO:0000256" key="1">
    <source>
        <dbReference type="SAM" id="MobiDB-lite"/>
    </source>
</evidence>
<dbReference type="EMBL" id="CAUOFW020009013">
    <property type="protein sequence ID" value="CAK9184539.1"/>
    <property type="molecule type" value="Genomic_DNA"/>
</dbReference>
<keyword evidence="3" id="KW-1185">Reference proteome</keyword>
<dbReference type="PANTHER" id="PTHR33874:SF4">
    <property type="entry name" value="EXPRESSED PROTEIN"/>
    <property type="match status" value="1"/>
</dbReference>
<dbReference type="Proteomes" id="UP001642360">
    <property type="component" value="Unassembled WGS sequence"/>
</dbReference>
<evidence type="ECO:0000313" key="2">
    <source>
        <dbReference type="EMBL" id="CAK9184539.1"/>
    </source>
</evidence>
<sequence>MTFCQTWSYPGTLKTLQSSTRTKTKKSNPEKGKFREISMVGHNPIEVAKTVLDVADVAWTAVECCQHLHHRDPHENHEGDGDSRDTTSLSEEEEFEALRAENQRLRNLLEQNLKLLQNLSESPCLLQDCPSDVRILRLNLFYESNLRVIFVELANMPQTRSKPYGLAGFQLHDRLLATVDSTSFLNQLKSLHEKSADGTGCEFLFKEASGADKQSAEILINVDLEEPSWWVWVTDEMVPSNVEEWSGIDNENYVLISEEHVVDGVANFMARCMLSNPKAQSMTPEALQKSKCVVLCSEHYDIALECQHFVSDKTFHGITLTKALGGMNKFEKMLHVWHAGKMFCALSTWGLALAGLYKTRAVLRLAAMGVHTSSKFVLKAL</sequence>
<dbReference type="AlphaFoldDB" id="A0ABC8UU29"/>
<accession>A0ABC8UU29</accession>
<name>A0ABC8UU29_9AQUA</name>
<protein>
    <submittedName>
        <fullName evidence="2">Uncharacterized protein</fullName>
    </submittedName>
</protein>
<reference evidence="2 3" key="1">
    <citation type="submission" date="2024-02" db="EMBL/GenBank/DDBJ databases">
        <authorList>
            <person name="Vignale AGUSTIN F."/>
            <person name="Sosa J E."/>
            <person name="Modenutti C."/>
        </authorList>
    </citation>
    <scope>NUCLEOTIDE SEQUENCE [LARGE SCALE GENOMIC DNA]</scope>
</reference>
<gene>
    <name evidence="2" type="ORF">ILEXP_LOCUS54878</name>
</gene>
<comment type="caution">
    <text evidence="2">The sequence shown here is derived from an EMBL/GenBank/DDBJ whole genome shotgun (WGS) entry which is preliminary data.</text>
</comment>
<dbReference type="PANTHER" id="PTHR33874">
    <property type="entry name" value="RING FINGER PROTEIN"/>
    <property type="match status" value="1"/>
</dbReference>
<evidence type="ECO:0000313" key="3">
    <source>
        <dbReference type="Proteomes" id="UP001642360"/>
    </source>
</evidence>